<keyword evidence="4" id="KW-1185">Reference proteome</keyword>
<dbReference type="CDD" id="cd11296">
    <property type="entry name" value="O-FucT_like"/>
    <property type="match status" value="1"/>
</dbReference>
<dbReference type="Proteomes" id="UP000076532">
    <property type="component" value="Unassembled WGS sequence"/>
</dbReference>
<dbReference type="EMBL" id="KV417569">
    <property type="protein sequence ID" value="KZP18800.1"/>
    <property type="molecule type" value="Genomic_DNA"/>
</dbReference>
<keyword evidence="2" id="KW-1133">Transmembrane helix</keyword>
<name>A0A166HF79_9AGAM</name>
<evidence type="ECO:0000313" key="3">
    <source>
        <dbReference type="EMBL" id="KZP18800.1"/>
    </source>
</evidence>
<keyword evidence="2" id="KW-0472">Membrane</keyword>
<evidence type="ECO:0000256" key="2">
    <source>
        <dbReference type="SAM" id="Phobius"/>
    </source>
</evidence>
<reference evidence="3 4" key="1">
    <citation type="journal article" date="2016" name="Mol. Biol. Evol.">
        <title>Comparative Genomics of Early-Diverging Mushroom-Forming Fungi Provides Insights into the Origins of Lignocellulose Decay Capabilities.</title>
        <authorList>
            <person name="Nagy L.G."/>
            <person name="Riley R."/>
            <person name="Tritt A."/>
            <person name="Adam C."/>
            <person name="Daum C."/>
            <person name="Floudas D."/>
            <person name="Sun H."/>
            <person name="Yadav J.S."/>
            <person name="Pangilinan J."/>
            <person name="Larsson K.H."/>
            <person name="Matsuura K."/>
            <person name="Barry K."/>
            <person name="Labutti K."/>
            <person name="Kuo R."/>
            <person name="Ohm R.A."/>
            <person name="Bhattacharya S.S."/>
            <person name="Shirouzu T."/>
            <person name="Yoshinaga Y."/>
            <person name="Martin F.M."/>
            <person name="Grigoriev I.V."/>
            <person name="Hibbett D.S."/>
        </authorList>
    </citation>
    <scope>NUCLEOTIDE SEQUENCE [LARGE SCALE GENOMIC DNA]</scope>
    <source>
        <strain evidence="3 4">CBS 109695</strain>
    </source>
</reference>
<gene>
    <name evidence="3" type="ORF">FIBSPDRAFT_933213</name>
</gene>
<dbReference type="AlphaFoldDB" id="A0A166HF79"/>
<organism evidence="3 4">
    <name type="scientific">Athelia psychrophila</name>
    <dbReference type="NCBI Taxonomy" id="1759441"/>
    <lineage>
        <taxon>Eukaryota</taxon>
        <taxon>Fungi</taxon>
        <taxon>Dikarya</taxon>
        <taxon>Basidiomycota</taxon>
        <taxon>Agaricomycotina</taxon>
        <taxon>Agaricomycetes</taxon>
        <taxon>Agaricomycetidae</taxon>
        <taxon>Atheliales</taxon>
        <taxon>Atheliaceae</taxon>
        <taxon>Athelia</taxon>
    </lineage>
</organism>
<evidence type="ECO:0000313" key="4">
    <source>
        <dbReference type="Proteomes" id="UP000076532"/>
    </source>
</evidence>
<dbReference type="OrthoDB" id="2559662at2759"/>
<protein>
    <submittedName>
        <fullName evidence="3">Uncharacterized protein</fullName>
    </submittedName>
</protein>
<evidence type="ECO:0000256" key="1">
    <source>
        <dbReference type="SAM" id="MobiDB-lite"/>
    </source>
</evidence>
<accession>A0A166HF79</accession>
<sequence>MTAPVRLFDRSKHAPKSSQASILPVLAPSPRRSPPPSPPRLLSALPKRYARLGSIVIWIGCALSVFYVYQWTQTPVIESKKPPLYERYHEYEAALPQHNPNLPAPEGKDAKFIWASNHVHGSGWGNAMQELLVMSHLAYVTKRSFVFDNFTWSRDDPLYSEFNGKLIPARIPLSAMITGPLNGEPFLNAPDVPRAVSRNYFMERCPEENRTYIDSDSVNDEGIRFDNAVGAQEMFDRWVERLSQMDDPCIEITQDSPQLFDIWLFGSSRILDIWPSLSKSPVLTQFGWSPLIRAAFAANMRLFEPSAPPPWLRLDWLFPSLIPVSTTPAAAALAAFSPLSLAVPEGPADPAPTTPSLLVLHIRRGDFAAHCAHLAQWSSDFNGFNKFPGLPDAFAPPADTGWGETTDAHRAEYARRCFPEIPQIVARVLEVAREWEAGGGAPLRSVYVMTNGRAEWLGELKEALLAARAWGSVASSRDLQLNWEQKYVAQTVDMMIGQRAGVFIGNGFSSLTSNVVMLRMAKNVTPESNRFW</sequence>
<feature type="transmembrane region" description="Helical" evidence="2">
    <location>
        <begin position="49"/>
        <end position="69"/>
    </location>
</feature>
<dbReference type="Gene3D" id="3.40.50.11350">
    <property type="match status" value="1"/>
</dbReference>
<feature type="region of interest" description="Disordered" evidence="1">
    <location>
        <begin position="1"/>
        <end position="39"/>
    </location>
</feature>
<proteinExistence type="predicted"/>
<dbReference type="STRING" id="436010.A0A166HF79"/>
<keyword evidence="2" id="KW-0812">Transmembrane</keyword>